<reference evidence="1" key="1">
    <citation type="submission" date="2017-07" db="EMBL/GenBank/DDBJ databases">
        <title>Taro Niue Genome Assembly and Annotation.</title>
        <authorList>
            <person name="Atibalentja N."/>
            <person name="Keating K."/>
            <person name="Fields C.J."/>
        </authorList>
    </citation>
    <scope>NUCLEOTIDE SEQUENCE</scope>
    <source>
        <strain evidence="1">Niue_2</strain>
        <tissue evidence="1">Leaf</tissue>
    </source>
</reference>
<keyword evidence="2" id="KW-1185">Reference proteome</keyword>
<accession>A0A843UVJ6</accession>
<evidence type="ECO:0000313" key="1">
    <source>
        <dbReference type="EMBL" id="MQL86596.1"/>
    </source>
</evidence>
<comment type="caution">
    <text evidence="1">The sequence shown here is derived from an EMBL/GenBank/DDBJ whole genome shotgun (WGS) entry which is preliminary data.</text>
</comment>
<protein>
    <submittedName>
        <fullName evidence="1">Uncharacterized protein</fullName>
    </submittedName>
</protein>
<gene>
    <name evidence="1" type="ORF">Taro_019127</name>
</gene>
<proteinExistence type="predicted"/>
<name>A0A843UVJ6_COLES</name>
<sequence length="107" mass="11574">MVFTVLSKLVTMSSGDLVSWQFGELAGGDGPVGGGQGLAVLVRWRLAWCKEVGGGLAMGAWLRRLKPLQDQETRWRLAKRPAPWRNAGWRCAADGSGRRQSGCHAAP</sequence>
<evidence type="ECO:0000313" key="2">
    <source>
        <dbReference type="Proteomes" id="UP000652761"/>
    </source>
</evidence>
<dbReference type="EMBL" id="NMUH01000913">
    <property type="protein sequence ID" value="MQL86596.1"/>
    <property type="molecule type" value="Genomic_DNA"/>
</dbReference>
<dbReference type="AlphaFoldDB" id="A0A843UVJ6"/>
<organism evidence="1 2">
    <name type="scientific">Colocasia esculenta</name>
    <name type="common">Wild taro</name>
    <name type="synonym">Arum esculentum</name>
    <dbReference type="NCBI Taxonomy" id="4460"/>
    <lineage>
        <taxon>Eukaryota</taxon>
        <taxon>Viridiplantae</taxon>
        <taxon>Streptophyta</taxon>
        <taxon>Embryophyta</taxon>
        <taxon>Tracheophyta</taxon>
        <taxon>Spermatophyta</taxon>
        <taxon>Magnoliopsida</taxon>
        <taxon>Liliopsida</taxon>
        <taxon>Araceae</taxon>
        <taxon>Aroideae</taxon>
        <taxon>Colocasieae</taxon>
        <taxon>Colocasia</taxon>
    </lineage>
</organism>
<dbReference type="Proteomes" id="UP000652761">
    <property type="component" value="Unassembled WGS sequence"/>
</dbReference>